<evidence type="ECO:0000313" key="7">
    <source>
        <dbReference type="Proteomes" id="UP000735302"/>
    </source>
</evidence>
<dbReference type="SUPFAM" id="SSF57567">
    <property type="entry name" value="Serine protease inhibitors"/>
    <property type="match status" value="1"/>
</dbReference>
<dbReference type="PANTHER" id="PTHR11339:SF384">
    <property type="entry name" value="MUCIN-2"/>
    <property type="match status" value="1"/>
</dbReference>
<feature type="compositionally biased region" description="Basic and acidic residues" evidence="3">
    <location>
        <begin position="107"/>
        <end position="122"/>
    </location>
</feature>
<keyword evidence="2" id="KW-0325">Glycoprotein</keyword>
<feature type="compositionally biased region" description="Basic residues" evidence="3">
    <location>
        <begin position="204"/>
        <end position="251"/>
    </location>
</feature>
<accession>A0AAV4CDW1</accession>
<dbReference type="InterPro" id="IPR036084">
    <property type="entry name" value="Ser_inhib-like_sf"/>
</dbReference>
<dbReference type="Pfam" id="PF00094">
    <property type="entry name" value="VWD"/>
    <property type="match status" value="2"/>
</dbReference>
<dbReference type="PROSITE" id="PS51233">
    <property type="entry name" value="VWFD"/>
    <property type="match status" value="2"/>
</dbReference>
<keyword evidence="7" id="KW-1185">Reference proteome</keyword>
<feature type="compositionally biased region" description="Basic residues" evidence="3">
    <location>
        <begin position="85"/>
        <end position="106"/>
    </location>
</feature>
<evidence type="ECO:0000259" key="5">
    <source>
        <dbReference type="PROSITE" id="PS51233"/>
    </source>
</evidence>
<proteinExistence type="predicted"/>
<dbReference type="Gene3D" id="2.10.25.10">
    <property type="entry name" value="Laminin"/>
    <property type="match status" value="1"/>
</dbReference>
<feature type="domain" description="VWFD" evidence="5">
    <location>
        <begin position="827"/>
        <end position="1007"/>
    </location>
</feature>
<feature type="region of interest" description="Disordered" evidence="3">
    <location>
        <begin position="30"/>
        <end position="484"/>
    </location>
</feature>
<feature type="chain" id="PRO_5043416495" evidence="4">
    <location>
        <begin position="27"/>
        <end position="1406"/>
    </location>
</feature>
<keyword evidence="4" id="KW-0732">Signal</keyword>
<dbReference type="InterPro" id="IPR050780">
    <property type="entry name" value="Mucin_vWF_Thrombospondin_sf"/>
</dbReference>
<feature type="compositionally biased region" description="Pro residues" evidence="3">
    <location>
        <begin position="470"/>
        <end position="482"/>
    </location>
</feature>
<protein>
    <submittedName>
        <fullName evidence="6">Zonadhesin,-like</fullName>
    </submittedName>
</protein>
<feature type="compositionally biased region" description="Basic residues" evidence="3">
    <location>
        <begin position="367"/>
        <end position="457"/>
    </location>
</feature>
<comment type="caution">
    <text evidence="6">The sequence shown here is derived from an EMBL/GenBank/DDBJ whole genome shotgun (WGS) entry which is preliminary data.</text>
</comment>
<organism evidence="6 7">
    <name type="scientific">Plakobranchus ocellatus</name>
    <dbReference type="NCBI Taxonomy" id="259542"/>
    <lineage>
        <taxon>Eukaryota</taxon>
        <taxon>Metazoa</taxon>
        <taxon>Spiralia</taxon>
        <taxon>Lophotrochozoa</taxon>
        <taxon>Mollusca</taxon>
        <taxon>Gastropoda</taxon>
        <taxon>Heterobranchia</taxon>
        <taxon>Euthyneura</taxon>
        <taxon>Panpulmonata</taxon>
        <taxon>Sacoglossa</taxon>
        <taxon>Placobranchoidea</taxon>
        <taxon>Plakobranchidae</taxon>
        <taxon>Plakobranchus</taxon>
    </lineage>
</organism>
<reference evidence="6 7" key="1">
    <citation type="journal article" date="2021" name="Elife">
        <title>Chloroplast acquisition without the gene transfer in kleptoplastic sea slugs, Plakobranchus ocellatus.</title>
        <authorList>
            <person name="Maeda T."/>
            <person name="Takahashi S."/>
            <person name="Yoshida T."/>
            <person name="Shimamura S."/>
            <person name="Takaki Y."/>
            <person name="Nagai Y."/>
            <person name="Toyoda A."/>
            <person name="Suzuki Y."/>
            <person name="Arimoto A."/>
            <person name="Ishii H."/>
            <person name="Satoh N."/>
            <person name="Nishiyama T."/>
            <person name="Hasebe M."/>
            <person name="Maruyama T."/>
            <person name="Minagawa J."/>
            <person name="Obokata J."/>
            <person name="Shigenobu S."/>
        </authorList>
    </citation>
    <scope>NUCLEOTIDE SEQUENCE [LARGE SCALE GENOMIC DNA]</scope>
</reference>
<evidence type="ECO:0000256" key="2">
    <source>
        <dbReference type="ARBA" id="ARBA00023180"/>
    </source>
</evidence>
<sequence length="1406" mass="156578">MTGGGSRLVLRLAVLLLVLFAAATTGRDVRSREHSESFELDKTSSSIQDSPKSESNWRKTLKRKNREDIEISSSVDDDDDDNSRSRKRKWRKVFRKKSLGKKKKLGKRGERENVSERGERESQSQSVGSDSDSDDQSGEDVQILVRRRRGAKSKGKKTKTKSKKKSHSKKKSMKKKSPPKSKSVKKKSPPKPKSVKKWSPPKPKSVKKKSPPKPKSVKKKSPPKPKSVKKKSPSKPKSVKKKSPPKPKSVKKWSPPKPKSVKKWSPPKPKSVKKKSPPKPKSVKIKSPPKTKHTKKMSPPKTKHTKKKSPPKTHTKKKSPPKKSIKIKSPPKTKHTKKMSPPKTKYSKKKSPSKTKLTKKNSPPKTLTKKKSPPKTKQTKKKSPSKTKQTKKKSPPKTKHTKKKSPPKTKQTKKKSPPKTKQTKKKSPPKTKQTKKKSPPKTKSVKTRRSPKPKTVKKSPPPKTKTFRQVPPPKPVLPTAKPPPREECVQLELASHGYKFFKKEIRKGRRIKSMSLVKKHSRSACTMGQSFGFRESEAFVDKGCRGQFSICLGDAKEVPPPPVLPPVLPPKEECVQLELASHGYKFFKKEIRKGRRIKSMSLVKKHSRSACTMGQSFGFRDSEAFVDKGCRGQFSICLGDAKEVPPPPVLPPVLPPKEECVQLELASHGYKFFKKEIRKGRRIKSMSLVKKHSRSACTMGQSFGFRESEAFVDKGCRGQFSICLGDAKEVPPPVLPPKDECFQFELASHGYKFFKKRIRRGRTIKSMALMKKHSRSDCRLGDSFGFRDSEAFVDKGCRGQFNICLRSEEEEKKELMEFKVKKYSGMCECTASGDPHYRTFDGVMVHFQGECEYTLARSLAAQGTCAFEVTAQNEHRWEGATVTFTRRVNVRMLGLEISLIRGNKLMINGIERFPPVNIEDAIMITKNHNSITVTSSCGVQVSYRDNHLAKIFAPRDTFGGEMEGICGSCNGNAQDDYITRLGDDVSTVSHRDSLLGQSWAFEIVGSTDLPKSCAHKVKPPPEPVCPEMFQARARALCSAMLQTTGPFAQCLKLKLSVAKEFFSSCVQDTCAFQDKKGEAYDLACKMMETLAEECGNAGIEVNWRSTSLCPMKCPANSHPSDRMTLCEPSCANPDPKGKCTKDIQSGCVCDDGFLLSNDKCVPQAQCGCFDRLCECTASGDPHYRTFDGQMIHFQGSCTYTLAEAAAHSNASCPFRVEVKNEHRGGNERVTFTRVVYLHVKGMTFTLLPGGKIMVDGMERFAPVVLPSLSVSISQSGRYVEVLVTDCGLEVAFDGSHRVVVRVPKSSHGGRLSGICGDCNGKQDDYRTKDGTDVANEAEKYSLVGNSYLVSENYLPDGIKRCKQIPPKVTCDPEMMTVASDLDHCGRITDVKGPFSVCSAELGNQGT</sequence>
<feature type="compositionally biased region" description="Basic and acidic residues" evidence="3">
    <location>
        <begin position="30"/>
        <end position="42"/>
    </location>
</feature>
<dbReference type="Pfam" id="PF08742">
    <property type="entry name" value="C8"/>
    <property type="match status" value="1"/>
</dbReference>
<dbReference type="PANTHER" id="PTHR11339">
    <property type="entry name" value="EXTRACELLULAR MATRIX GLYCOPROTEIN RELATED"/>
    <property type="match status" value="1"/>
</dbReference>
<dbReference type="SMART" id="SM00216">
    <property type="entry name" value="VWD"/>
    <property type="match status" value="2"/>
</dbReference>
<feature type="compositionally biased region" description="Basic residues" evidence="3">
    <location>
        <begin position="270"/>
        <end position="359"/>
    </location>
</feature>
<dbReference type="InterPro" id="IPR001846">
    <property type="entry name" value="VWF_type-D"/>
</dbReference>
<evidence type="ECO:0000313" key="6">
    <source>
        <dbReference type="EMBL" id="GFO29870.1"/>
    </source>
</evidence>
<dbReference type="CDD" id="cd19941">
    <property type="entry name" value="TIL"/>
    <property type="match status" value="1"/>
</dbReference>
<feature type="domain" description="VWFD" evidence="5">
    <location>
        <begin position="1173"/>
        <end position="1355"/>
    </location>
</feature>
<dbReference type="InterPro" id="IPR002919">
    <property type="entry name" value="TIL_dom"/>
</dbReference>
<evidence type="ECO:0000256" key="3">
    <source>
        <dbReference type="SAM" id="MobiDB-lite"/>
    </source>
</evidence>
<keyword evidence="1" id="KW-1015">Disulfide bond</keyword>
<dbReference type="InterPro" id="IPR021381">
    <property type="entry name" value="DUF3011"/>
</dbReference>
<dbReference type="EMBL" id="BLXT01006199">
    <property type="protein sequence ID" value="GFO29870.1"/>
    <property type="molecule type" value="Genomic_DNA"/>
</dbReference>
<dbReference type="FunFam" id="2.10.25.10:FF:000055">
    <property type="entry name" value="alpha-tectorin isoform X1"/>
    <property type="match status" value="1"/>
</dbReference>
<dbReference type="InterPro" id="IPR014853">
    <property type="entry name" value="VWF/SSPO/ZAN-like_Cys-rich_dom"/>
</dbReference>
<evidence type="ECO:0000256" key="4">
    <source>
        <dbReference type="SAM" id="SignalP"/>
    </source>
</evidence>
<dbReference type="Pfam" id="PF01826">
    <property type="entry name" value="TIL"/>
    <property type="match status" value="1"/>
</dbReference>
<evidence type="ECO:0000256" key="1">
    <source>
        <dbReference type="ARBA" id="ARBA00023157"/>
    </source>
</evidence>
<dbReference type="SMART" id="SM00832">
    <property type="entry name" value="C8"/>
    <property type="match status" value="1"/>
</dbReference>
<feature type="compositionally biased region" description="Basic residues" evidence="3">
    <location>
        <begin position="145"/>
        <end position="196"/>
    </location>
</feature>
<dbReference type="Proteomes" id="UP000735302">
    <property type="component" value="Unassembled WGS sequence"/>
</dbReference>
<name>A0AAV4CDW1_9GAST</name>
<gene>
    <name evidence="6" type="ORF">PoB_005637500</name>
</gene>
<feature type="signal peptide" evidence="4">
    <location>
        <begin position="1"/>
        <end position="26"/>
    </location>
</feature>
<dbReference type="Pfam" id="PF11218">
    <property type="entry name" value="DUF3011"/>
    <property type="match status" value="2"/>
</dbReference>